<gene>
    <name evidence="1" type="ORF">M9H77_22690</name>
</gene>
<reference evidence="2" key="1">
    <citation type="journal article" date="2023" name="Nat. Plants">
        <title>Single-cell RNA sequencing provides a high-resolution roadmap for understanding the multicellular compartmentation of specialized metabolism.</title>
        <authorList>
            <person name="Sun S."/>
            <person name="Shen X."/>
            <person name="Li Y."/>
            <person name="Li Y."/>
            <person name="Wang S."/>
            <person name="Li R."/>
            <person name="Zhang H."/>
            <person name="Shen G."/>
            <person name="Guo B."/>
            <person name="Wei J."/>
            <person name="Xu J."/>
            <person name="St-Pierre B."/>
            <person name="Chen S."/>
            <person name="Sun C."/>
        </authorList>
    </citation>
    <scope>NUCLEOTIDE SEQUENCE [LARGE SCALE GENOMIC DNA]</scope>
</reference>
<sequence>MDTMACRFMKVDMKEDHKLEVEEEEDIIDHKKSFQDIKHGMKITCMKIMEKILMLVKLTMVATMSWPKKEDIPKVALKDHSKPKVEEKGRLITNRTRCFKCNSVGHIAITYTTKKIEEPTTNRALCSPKWSFEAGPQLLLKDQHQRAPMRSS</sequence>
<comment type="caution">
    <text evidence="1">The sequence shown here is derived from an EMBL/GenBank/DDBJ whole genome shotgun (WGS) entry which is preliminary data.</text>
</comment>
<dbReference type="EMBL" id="CM044705">
    <property type="protein sequence ID" value="KAI5663367.1"/>
    <property type="molecule type" value="Genomic_DNA"/>
</dbReference>
<accession>A0ACC0ASE0</accession>
<organism evidence="1 2">
    <name type="scientific">Catharanthus roseus</name>
    <name type="common">Madagascar periwinkle</name>
    <name type="synonym">Vinca rosea</name>
    <dbReference type="NCBI Taxonomy" id="4058"/>
    <lineage>
        <taxon>Eukaryota</taxon>
        <taxon>Viridiplantae</taxon>
        <taxon>Streptophyta</taxon>
        <taxon>Embryophyta</taxon>
        <taxon>Tracheophyta</taxon>
        <taxon>Spermatophyta</taxon>
        <taxon>Magnoliopsida</taxon>
        <taxon>eudicotyledons</taxon>
        <taxon>Gunneridae</taxon>
        <taxon>Pentapetalae</taxon>
        <taxon>asterids</taxon>
        <taxon>lamiids</taxon>
        <taxon>Gentianales</taxon>
        <taxon>Apocynaceae</taxon>
        <taxon>Rauvolfioideae</taxon>
        <taxon>Vinceae</taxon>
        <taxon>Catharanthinae</taxon>
        <taxon>Catharanthus</taxon>
    </lineage>
</organism>
<keyword evidence="2" id="KW-1185">Reference proteome</keyword>
<evidence type="ECO:0000313" key="2">
    <source>
        <dbReference type="Proteomes" id="UP001060085"/>
    </source>
</evidence>
<name>A0ACC0ASE0_CATRO</name>
<dbReference type="Proteomes" id="UP001060085">
    <property type="component" value="Linkage Group LG05"/>
</dbReference>
<protein>
    <submittedName>
        <fullName evidence="1">Uncharacterized protein</fullName>
    </submittedName>
</protein>
<proteinExistence type="predicted"/>
<evidence type="ECO:0000313" key="1">
    <source>
        <dbReference type="EMBL" id="KAI5663367.1"/>
    </source>
</evidence>